<reference evidence="3" key="1">
    <citation type="submission" date="2016-06" db="UniProtKB">
        <authorList>
            <consortium name="WormBaseParasite"/>
        </authorList>
    </citation>
    <scope>IDENTIFICATION</scope>
</reference>
<keyword evidence="2" id="KW-1185">Reference proteome</keyword>
<accession>A0A183L1Q5</accession>
<organism evidence="3">
    <name type="scientific">Schistosoma curassoni</name>
    <dbReference type="NCBI Taxonomy" id="6186"/>
    <lineage>
        <taxon>Eukaryota</taxon>
        <taxon>Metazoa</taxon>
        <taxon>Spiralia</taxon>
        <taxon>Lophotrochozoa</taxon>
        <taxon>Platyhelminthes</taxon>
        <taxon>Trematoda</taxon>
        <taxon>Digenea</taxon>
        <taxon>Strigeidida</taxon>
        <taxon>Schistosomatoidea</taxon>
        <taxon>Schistosomatidae</taxon>
        <taxon>Schistosoma</taxon>
    </lineage>
</organism>
<evidence type="ECO:0000313" key="1">
    <source>
        <dbReference type="EMBL" id="VDP74849.1"/>
    </source>
</evidence>
<proteinExistence type="predicted"/>
<sequence length="45" mass="5001">MSCFCICTPIGKGVINCHTFNVPSKVIMYNLPNIGFDLIDDICCF</sequence>
<dbReference type="Proteomes" id="UP000279833">
    <property type="component" value="Unassembled WGS sequence"/>
</dbReference>
<evidence type="ECO:0000313" key="3">
    <source>
        <dbReference type="WBParaSite" id="SCUD_0002125801-mRNA-1"/>
    </source>
</evidence>
<protein>
    <submittedName>
        <fullName evidence="1 3">Uncharacterized protein</fullName>
    </submittedName>
</protein>
<dbReference type="EMBL" id="UZAK01046133">
    <property type="protein sequence ID" value="VDP74849.1"/>
    <property type="molecule type" value="Genomic_DNA"/>
</dbReference>
<dbReference type="WBParaSite" id="SCUD_0002125801-mRNA-1">
    <property type="protein sequence ID" value="SCUD_0002125801-mRNA-1"/>
    <property type="gene ID" value="SCUD_0002125801"/>
</dbReference>
<evidence type="ECO:0000313" key="2">
    <source>
        <dbReference type="Proteomes" id="UP000279833"/>
    </source>
</evidence>
<gene>
    <name evidence="1" type="ORF">SCUD_LOCUS21254</name>
</gene>
<reference evidence="1 2" key="2">
    <citation type="submission" date="2018-11" db="EMBL/GenBank/DDBJ databases">
        <authorList>
            <consortium name="Pathogen Informatics"/>
        </authorList>
    </citation>
    <scope>NUCLEOTIDE SEQUENCE [LARGE SCALE GENOMIC DNA]</scope>
    <source>
        <strain evidence="1">Dakar</strain>
        <strain evidence="2">Dakar, Senegal</strain>
    </source>
</reference>
<name>A0A183L1Q5_9TREM</name>
<dbReference type="AlphaFoldDB" id="A0A183L1Q5"/>